<reference evidence="1 2" key="1">
    <citation type="journal article" date="2019" name="Int. J. Syst. Evol. Microbiol.">
        <title>The Global Catalogue of Microorganisms (GCM) 10K type strain sequencing project: providing services to taxonomists for standard genome sequencing and annotation.</title>
        <authorList>
            <consortium name="The Broad Institute Genomics Platform"/>
            <consortium name="The Broad Institute Genome Sequencing Center for Infectious Disease"/>
            <person name="Wu L."/>
            <person name="Ma J."/>
        </authorList>
    </citation>
    <scope>NUCLEOTIDE SEQUENCE [LARGE SCALE GENOMIC DNA]</scope>
    <source>
        <strain evidence="1 2">JCM 3325</strain>
    </source>
</reference>
<sequence>MSGPAVGLWLFEACGFDGILAKVVPWLETFCDPVDVEPRGDLAFWPRDGAAIGLDGYSPGETCAFFLSEDECIPADDDDYSAFARPPVQGLILDAGCSGRMNHIVLGHLALALAPRLDALVDFDGVLGYPTPRDETRNEADLVRARALMTSLPGRIEEVSYDTGGGGRWFRHVGDAEFLAAWLHHPDFHLVK</sequence>
<gene>
    <name evidence="1" type="ORF">GCM10010191_88040</name>
</gene>
<organism evidence="1 2">
    <name type="scientific">Actinomadura vinacea</name>
    <dbReference type="NCBI Taxonomy" id="115336"/>
    <lineage>
        <taxon>Bacteria</taxon>
        <taxon>Bacillati</taxon>
        <taxon>Actinomycetota</taxon>
        <taxon>Actinomycetes</taxon>
        <taxon>Streptosporangiales</taxon>
        <taxon>Thermomonosporaceae</taxon>
        <taxon>Actinomadura</taxon>
    </lineage>
</organism>
<dbReference type="Pfam" id="PF19895">
    <property type="entry name" value="DUF6368"/>
    <property type="match status" value="1"/>
</dbReference>
<dbReference type="EMBL" id="BAAARW010000042">
    <property type="protein sequence ID" value="GAA2455306.1"/>
    <property type="molecule type" value="Genomic_DNA"/>
</dbReference>
<protein>
    <submittedName>
        <fullName evidence="1">Uncharacterized protein</fullName>
    </submittedName>
</protein>
<proteinExistence type="predicted"/>
<dbReference type="Proteomes" id="UP001501231">
    <property type="component" value="Unassembled WGS sequence"/>
</dbReference>
<evidence type="ECO:0000313" key="2">
    <source>
        <dbReference type="Proteomes" id="UP001501231"/>
    </source>
</evidence>
<keyword evidence="2" id="KW-1185">Reference proteome</keyword>
<evidence type="ECO:0000313" key="1">
    <source>
        <dbReference type="EMBL" id="GAA2455306.1"/>
    </source>
</evidence>
<comment type="caution">
    <text evidence="1">The sequence shown here is derived from an EMBL/GenBank/DDBJ whole genome shotgun (WGS) entry which is preliminary data.</text>
</comment>
<dbReference type="RefSeq" id="WP_344597627.1">
    <property type="nucleotide sequence ID" value="NZ_BAAARW010000042.1"/>
</dbReference>
<dbReference type="InterPro" id="IPR045948">
    <property type="entry name" value="DUF6368"/>
</dbReference>
<name>A0ABN3KFV3_9ACTN</name>
<accession>A0ABN3KFV3</accession>